<dbReference type="STRING" id="269621.A0A238FJX5"/>
<proteinExistence type="predicted"/>
<keyword evidence="1" id="KW-0539">Nucleus</keyword>
<dbReference type="PANTHER" id="PTHR46910:SF38">
    <property type="entry name" value="ZN(2)-C6 FUNGAL-TYPE DOMAIN-CONTAINING PROTEIN"/>
    <property type="match status" value="1"/>
</dbReference>
<gene>
    <name evidence="4" type="ORF">BQ2448_6522</name>
</gene>
<dbReference type="InterPro" id="IPR050987">
    <property type="entry name" value="AtrR-like"/>
</dbReference>
<feature type="domain" description="Xylanolytic transcriptional activator regulatory" evidence="3">
    <location>
        <begin position="342"/>
        <end position="416"/>
    </location>
</feature>
<evidence type="ECO:0000256" key="2">
    <source>
        <dbReference type="SAM" id="MobiDB-lite"/>
    </source>
</evidence>
<dbReference type="EMBL" id="FMSP01000020">
    <property type="protein sequence ID" value="SCV74090.1"/>
    <property type="molecule type" value="Genomic_DNA"/>
</dbReference>
<dbReference type="InterPro" id="IPR007219">
    <property type="entry name" value="XnlR_reg_dom"/>
</dbReference>
<reference evidence="5" key="1">
    <citation type="submission" date="2016-09" db="EMBL/GenBank/DDBJ databases">
        <authorList>
            <person name="Jeantristanb JTB J.-T."/>
            <person name="Ricardo R."/>
        </authorList>
    </citation>
    <scope>NUCLEOTIDE SEQUENCE [LARGE SCALE GENOMIC DNA]</scope>
</reference>
<dbReference type="OrthoDB" id="2533609at2759"/>
<feature type="compositionally biased region" description="Basic and acidic residues" evidence="2">
    <location>
        <begin position="687"/>
        <end position="698"/>
    </location>
</feature>
<dbReference type="GO" id="GO:0003700">
    <property type="term" value="F:DNA-binding transcription factor activity"/>
    <property type="evidence" value="ECO:0007669"/>
    <property type="project" value="InterPro"/>
</dbReference>
<sequence>MMVGPQLARLGYDLARSVADESIRNFAPLGSAPCSYCSSNNVPCTYEPIKRGVPLADPAEGLEARIKSVISRIQYLTSDKDVDLVKMLDELIDDHDHDVLWTQQGIEIEHLARQIRAERTKSLSPAGTPSSSMTTPQAIRKRGGAWDELEDDIAVNRVHYVGRGSSSFFLQKLMRDMHAPAPIIDPDEPPSLVGELLELDYLNGSRPDTLPPPDLLRKLIDAYFIEFNDRQLPILHRPSFERALNANMHLSNKSFRGLVFMICALGSRWVEDRRVDKIIANTSDSSGKNAAPCICKGLNWYRSAVGEEFSSVAAVIPATLFDIQASVLGIFFQMGAMTLVPVWSSIGNALQKAVDVGCHRETRTRWTSSPLEDQLRKRAFHTLYSLDRAISTNLGRPTTIIDDDIDLDYPLDISDVDLDDFNLRGPKSTPPASREPSVVALIECMSRLSRIFGQMFKKLYGIQRPTTAEACTALVAELDQEMNDWACSVPAHLRWNSEKLDPKFLTASAILYISYYELQIRVFRDFVAPSRSVLIPLRALDICAHATSSIAYINHWMLQAGRIDDLFWTVVQKMGVAFLTLLTFMFRQGASGAPPMPSTLRDTRIFTHMFRKLSSHTLLAHIAMTYMRRLMETAVATYPNLSAYLDTGTPGSTPPAPGVPKAESASNVTQSKETHASVPSSNAADPSAERIGESDHSVLGEITPTPENDQLRNDQDTAATGRPDVPSAVPNNAFAPLYSQPKATDASTSFSTFEISRPTLWLSSPNFGAPSSVVTNPYDPMLMSDSLRAPGLTPSAAQTSSFVPGAKPTQFDANMLNPFDAISWNTFPTFDPILVDDSTLANQYFDPLGMPHDWQLSSAAFTPK</sequence>
<keyword evidence="5" id="KW-1185">Reference proteome</keyword>
<feature type="region of interest" description="Disordered" evidence="2">
    <location>
        <begin position="648"/>
        <end position="734"/>
    </location>
</feature>
<dbReference type="Proteomes" id="UP000198372">
    <property type="component" value="Unassembled WGS sequence"/>
</dbReference>
<dbReference type="CDD" id="cd12148">
    <property type="entry name" value="fungal_TF_MHR"/>
    <property type="match status" value="1"/>
</dbReference>
<evidence type="ECO:0000313" key="4">
    <source>
        <dbReference type="EMBL" id="SCV74090.1"/>
    </source>
</evidence>
<evidence type="ECO:0000259" key="3">
    <source>
        <dbReference type="SMART" id="SM00906"/>
    </source>
</evidence>
<dbReference type="Pfam" id="PF04082">
    <property type="entry name" value="Fungal_trans"/>
    <property type="match status" value="1"/>
</dbReference>
<dbReference type="GO" id="GO:0006351">
    <property type="term" value="P:DNA-templated transcription"/>
    <property type="evidence" value="ECO:0007669"/>
    <property type="project" value="InterPro"/>
</dbReference>
<dbReference type="PANTHER" id="PTHR46910">
    <property type="entry name" value="TRANSCRIPTION FACTOR PDR1"/>
    <property type="match status" value="1"/>
</dbReference>
<dbReference type="GO" id="GO:0003677">
    <property type="term" value="F:DNA binding"/>
    <property type="evidence" value="ECO:0007669"/>
    <property type="project" value="InterPro"/>
</dbReference>
<name>A0A238FJX5_9BASI</name>
<dbReference type="GO" id="GO:0008270">
    <property type="term" value="F:zinc ion binding"/>
    <property type="evidence" value="ECO:0007669"/>
    <property type="project" value="InterPro"/>
</dbReference>
<accession>A0A238FJX5</accession>
<dbReference type="SMART" id="SM00906">
    <property type="entry name" value="Fungal_trans"/>
    <property type="match status" value="1"/>
</dbReference>
<evidence type="ECO:0000256" key="1">
    <source>
        <dbReference type="ARBA" id="ARBA00023242"/>
    </source>
</evidence>
<dbReference type="AlphaFoldDB" id="A0A238FJX5"/>
<organism evidence="4 5">
    <name type="scientific">Microbotryum intermedium</name>
    <dbReference type="NCBI Taxonomy" id="269621"/>
    <lineage>
        <taxon>Eukaryota</taxon>
        <taxon>Fungi</taxon>
        <taxon>Dikarya</taxon>
        <taxon>Basidiomycota</taxon>
        <taxon>Pucciniomycotina</taxon>
        <taxon>Microbotryomycetes</taxon>
        <taxon>Microbotryales</taxon>
        <taxon>Microbotryaceae</taxon>
        <taxon>Microbotryum</taxon>
    </lineage>
</organism>
<feature type="compositionally biased region" description="Polar residues" evidence="2">
    <location>
        <begin position="664"/>
        <end position="684"/>
    </location>
</feature>
<protein>
    <submittedName>
        <fullName evidence="4">BQ2448_6522 protein</fullName>
    </submittedName>
</protein>
<evidence type="ECO:0000313" key="5">
    <source>
        <dbReference type="Proteomes" id="UP000198372"/>
    </source>
</evidence>